<evidence type="ECO:0000256" key="1">
    <source>
        <dbReference type="SAM" id="SignalP"/>
    </source>
</evidence>
<dbReference type="GO" id="GO:0052689">
    <property type="term" value="F:carboxylic ester hydrolase activity"/>
    <property type="evidence" value="ECO:0007669"/>
    <property type="project" value="TreeGrafter"/>
</dbReference>
<keyword evidence="4" id="KW-1185">Reference proteome</keyword>
<keyword evidence="3" id="KW-0378">Hydrolase</keyword>
<dbReference type="KEGG" id="zpr:ZPR_1183"/>
<evidence type="ECO:0000259" key="2">
    <source>
        <dbReference type="Pfam" id="PF12146"/>
    </source>
</evidence>
<organism evidence="3 4">
    <name type="scientific">Zunongwangia profunda (strain DSM 18752 / CCTCC AB 206139 / SM-A87)</name>
    <name type="common">Wangia profunda</name>
    <dbReference type="NCBI Taxonomy" id="655815"/>
    <lineage>
        <taxon>Bacteria</taxon>
        <taxon>Pseudomonadati</taxon>
        <taxon>Bacteroidota</taxon>
        <taxon>Flavobacteriia</taxon>
        <taxon>Flavobacteriales</taxon>
        <taxon>Flavobacteriaceae</taxon>
        <taxon>Zunongwangia</taxon>
    </lineage>
</organism>
<dbReference type="SUPFAM" id="SSF53474">
    <property type="entry name" value="alpha/beta-Hydrolases"/>
    <property type="match status" value="1"/>
</dbReference>
<accession>D5BIS0</accession>
<dbReference type="HOGENOM" id="CLU_033707_1_0_10"/>
<dbReference type="Pfam" id="PF12146">
    <property type="entry name" value="Hydrolase_4"/>
    <property type="match status" value="1"/>
</dbReference>
<dbReference type="EMBL" id="CP001650">
    <property type="protein sequence ID" value="ADF51522.1"/>
    <property type="molecule type" value="Genomic_DNA"/>
</dbReference>
<feature type="domain" description="Serine aminopeptidase S33" evidence="2">
    <location>
        <begin position="70"/>
        <end position="273"/>
    </location>
</feature>
<evidence type="ECO:0000313" key="3">
    <source>
        <dbReference type="EMBL" id="ADF51522.1"/>
    </source>
</evidence>
<evidence type="ECO:0000313" key="4">
    <source>
        <dbReference type="Proteomes" id="UP000001654"/>
    </source>
</evidence>
<keyword evidence="1" id="KW-0732">Signal</keyword>
<gene>
    <name evidence="3" type="ordered locus">ZPR_1183</name>
</gene>
<name>D5BIS0_ZUNPS</name>
<dbReference type="Gene3D" id="3.40.50.1820">
    <property type="entry name" value="alpha/beta hydrolase"/>
    <property type="match status" value="1"/>
</dbReference>
<dbReference type="STRING" id="655815.ZPR_1183"/>
<dbReference type="AlphaFoldDB" id="D5BIS0"/>
<dbReference type="RefSeq" id="WP_013070674.1">
    <property type="nucleotide sequence ID" value="NC_014041.1"/>
</dbReference>
<dbReference type="InterPro" id="IPR022742">
    <property type="entry name" value="Hydrolase_4"/>
</dbReference>
<dbReference type="eggNOG" id="COG1073">
    <property type="taxonomic scope" value="Bacteria"/>
</dbReference>
<dbReference type="InterPro" id="IPR053145">
    <property type="entry name" value="AB_hydrolase_Est10"/>
</dbReference>
<dbReference type="InterPro" id="IPR029058">
    <property type="entry name" value="AB_hydrolase_fold"/>
</dbReference>
<dbReference type="Proteomes" id="UP000001654">
    <property type="component" value="Chromosome"/>
</dbReference>
<sequence length="300" mass="33797">MKKFVFILSIFSINFCFAQFEDKDIEINKYVHGTLCLSTEETDIAAVIIPGSGPADRDGNSPAFNNHCLEMLAHGLAKNNIASFRYDRRLLRLKELQITTANLSFDDFIEDAITAVNYLENSLNYKKIVVIGHSQGSLVGMIVAKDRASGFISIAGPANKISEKIAVQLSKKSPELANTTRAKFKELRETDTIKQIEPFLTGIFRPSFLQFLKSWDQYDPKEEIQKLDIPILIVTGTKDMQISPKDAEELKAMVSNAELLLLENMTHILKYDTETRKNEEGELVLHPDLVPALTKFIQEL</sequence>
<dbReference type="PANTHER" id="PTHR43265">
    <property type="entry name" value="ESTERASE ESTD"/>
    <property type="match status" value="1"/>
</dbReference>
<dbReference type="OrthoDB" id="9809549at2"/>
<protein>
    <submittedName>
        <fullName evidence="3">Protein containing alpha/beta hydrolase fold</fullName>
    </submittedName>
</protein>
<reference evidence="3 4" key="1">
    <citation type="journal article" date="2010" name="BMC Genomics">
        <title>The complete genome of Zunongwangia profunda SM-A87 reveals its adaptation to the deep-sea environment and ecological role in sedimentary organic nitrogen degradation.</title>
        <authorList>
            <person name="Qin Q.L."/>
            <person name="Zhang X.Y."/>
            <person name="Wang X.M."/>
            <person name="Liu G.M."/>
            <person name="Chen X.L."/>
            <person name="Xie B.B."/>
            <person name="Dang H.Y."/>
            <person name="Zhou B.C."/>
            <person name="Yu J."/>
            <person name="Zhang Y.Z."/>
        </authorList>
    </citation>
    <scope>NUCLEOTIDE SEQUENCE [LARGE SCALE GENOMIC DNA]</scope>
    <source>
        <strain evidence="4">DSM 18752 / CCTCC AB 206139 / SM-A87</strain>
    </source>
</reference>
<feature type="signal peptide" evidence="1">
    <location>
        <begin position="1"/>
        <end position="18"/>
    </location>
</feature>
<feature type="chain" id="PRO_5003068994" evidence="1">
    <location>
        <begin position="19"/>
        <end position="300"/>
    </location>
</feature>
<dbReference type="PANTHER" id="PTHR43265:SF1">
    <property type="entry name" value="ESTERASE ESTD"/>
    <property type="match status" value="1"/>
</dbReference>
<proteinExistence type="predicted"/>